<dbReference type="Pfam" id="PF07534">
    <property type="entry name" value="TLD"/>
    <property type="match status" value="3"/>
</dbReference>
<dbReference type="InterPro" id="IPR006571">
    <property type="entry name" value="TLDc_dom"/>
</dbReference>
<gene>
    <name evidence="6" type="ORF">SEMRO_596_G172880.1</name>
</gene>
<dbReference type="EMBL" id="CAICTM010000595">
    <property type="protein sequence ID" value="CAB9513525.1"/>
    <property type="molecule type" value="Genomic_DNA"/>
</dbReference>
<dbReference type="AlphaFoldDB" id="A0A9N8E421"/>
<dbReference type="Proteomes" id="UP001153069">
    <property type="component" value="Unassembled WGS sequence"/>
</dbReference>
<evidence type="ECO:0000256" key="3">
    <source>
        <dbReference type="ARBA" id="ARBA00023128"/>
    </source>
</evidence>
<sequence length="503" mass="56960">MAATQQIFRQLLNLCASENYPRSGLAELCFPNYESDQHDEDNQALSWIPRVQIVDEPNHKNSSKFLLDAAQMHQIACSVLPKELAFHRWKRVFSLARDGPSFYDFIYRIRENRQTLLIVKTTRGELFGGFSDSPWEMDNQYFHGGEQSKLFTFVKRSRRGASGSSDDSDNVVNRDSCRSLERYDSRDDDHYDQKSEKKESLTVYPWSGLNRHVQYCDPGRTLIAFGGGGARFGLSIEQSFRFGSTGPCETFGNEKLGTDENFRVSDVEVWGFVDVEETCCSSLLCFQPLAPAEEDVNFIPSVRVDRVDPQPETFILDQQKMDQIARFVLPRTIASCRWKRVYSLSRDGDAFEVCLHLVRKEQRSLMVIRTEDNQIFGGYADSPWSPSNSNYYGSAQACLWTFANTRNGAVRRDSGTGAPIPPNQVKVYKWTGTNRYIQFCDVTHRILAFGGGGDAGSFGLCVEKDFENGSSGPCATFGNQPLCDKELFKIVDLEIWGFATGKF</sequence>
<dbReference type="OrthoDB" id="26679at2759"/>
<protein>
    <recommendedName>
        <fullName evidence="4">Oxidation resistance protein 1</fullName>
    </recommendedName>
</protein>
<feature type="domain" description="TLDc" evidence="5">
    <location>
        <begin position="66"/>
        <end position="273"/>
    </location>
</feature>
<accession>A0A9N8E421</accession>
<evidence type="ECO:0000256" key="2">
    <source>
        <dbReference type="ARBA" id="ARBA00009540"/>
    </source>
</evidence>
<name>A0A9N8E421_9STRA</name>
<comment type="similarity">
    <text evidence="2">Belongs to the OXR1 family.</text>
</comment>
<comment type="caution">
    <text evidence="6">The sequence shown here is derived from an EMBL/GenBank/DDBJ whole genome shotgun (WGS) entry which is preliminary data.</text>
</comment>
<keyword evidence="7" id="KW-1185">Reference proteome</keyword>
<dbReference type="PROSITE" id="PS51886">
    <property type="entry name" value="TLDC"/>
    <property type="match status" value="2"/>
</dbReference>
<evidence type="ECO:0000313" key="7">
    <source>
        <dbReference type="Proteomes" id="UP001153069"/>
    </source>
</evidence>
<proteinExistence type="inferred from homology"/>
<feature type="domain" description="TLDc" evidence="5">
    <location>
        <begin position="314"/>
        <end position="499"/>
    </location>
</feature>
<dbReference type="SMART" id="SM00584">
    <property type="entry name" value="TLDc"/>
    <property type="match status" value="2"/>
</dbReference>
<evidence type="ECO:0000259" key="5">
    <source>
        <dbReference type="PROSITE" id="PS51886"/>
    </source>
</evidence>
<dbReference type="PANTHER" id="PTHR23354">
    <property type="entry name" value="NUCLEOLAR PROTEIN 7/ESTROGEN RECEPTOR COACTIVATOR-RELATED"/>
    <property type="match status" value="1"/>
</dbReference>
<comment type="subcellular location">
    <subcellularLocation>
        <location evidence="1">Mitochondrion</location>
    </subcellularLocation>
</comment>
<keyword evidence="3" id="KW-0496">Mitochondrion</keyword>
<evidence type="ECO:0000256" key="1">
    <source>
        <dbReference type="ARBA" id="ARBA00004173"/>
    </source>
</evidence>
<organism evidence="6 7">
    <name type="scientific">Seminavis robusta</name>
    <dbReference type="NCBI Taxonomy" id="568900"/>
    <lineage>
        <taxon>Eukaryota</taxon>
        <taxon>Sar</taxon>
        <taxon>Stramenopiles</taxon>
        <taxon>Ochrophyta</taxon>
        <taxon>Bacillariophyta</taxon>
        <taxon>Bacillariophyceae</taxon>
        <taxon>Bacillariophycidae</taxon>
        <taxon>Naviculales</taxon>
        <taxon>Naviculaceae</taxon>
        <taxon>Seminavis</taxon>
    </lineage>
</organism>
<dbReference type="GO" id="GO:0005739">
    <property type="term" value="C:mitochondrion"/>
    <property type="evidence" value="ECO:0007669"/>
    <property type="project" value="UniProtKB-SubCell"/>
</dbReference>
<evidence type="ECO:0000256" key="4">
    <source>
        <dbReference type="ARBA" id="ARBA00040604"/>
    </source>
</evidence>
<keyword evidence="6" id="KW-0675">Receptor</keyword>
<evidence type="ECO:0000313" key="6">
    <source>
        <dbReference type="EMBL" id="CAB9513525.1"/>
    </source>
</evidence>
<dbReference type="PANTHER" id="PTHR23354:SF62">
    <property type="entry name" value="MUSTARD, ISOFORM V"/>
    <property type="match status" value="1"/>
</dbReference>
<reference evidence="6" key="1">
    <citation type="submission" date="2020-06" db="EMBL/GenBank/DDBJ databases">
        <authorList>
            <consortium name="Plant Systems Biology data submission"/>
        </authorList>
    </citation>
    <scope>NUCLEOTIDE SEQUENCE</scope>
    <source>
        <strain evidence="6">D6</strain>
    </source>
</reference>